<accession>A0A5N0EES8</accession>
<organism evidence="1 2">
    <name type="scientific">Nocardia colli</name>
    <dbReference type="NCBI Taxonomy" id="2545717"/>
    <lineage>
        <taxon>Bacteria</taxon>
        <taxon>Bacillati</taxon>
        <taxon>Actinomycetota</taxon>
        <taxon>Actinomycetes</taxon>
        <taxon>Mycobacteriales</taxon>
        <taxon>Nocardiaceae</taxon>
        <taxon>Nocardia</taxon>
    </lineage>
</organism>
<name>A0A5N0EES8_9NOCA</name>
<gene>
    <name evidence="1" type="ORF">F3087_22800</name>
</gene>
<evidence type="ECO:0000313" key="1">
    <source>
        <dbReference type="EMBL" id="KAA8886605.1"/>
    </source>
</evidence>
<sequence>MNGVIMESQHAVDEVVHFEKGDSDEFREVVVKVGPGGGRAQRFAGRLLAESTQFTRVGVEQVRVYLSRKGKYAVHKQTTDWTDFSVMTDWVKDLKKDWRNGFDLEDQSWGDSTLQVLDSVAELHDRVPLKIYRTLVDVTEHPPIEDLDI</sequence>
<proteinExistence type="predicted"/>
<keyword evidence="2" id="KW-1185">Reference proteome</keyword>
<dbReference type="AlphaFoldDB" id="A0A5N0EES8"/>
<dbReference type="NCBIfam" id="TIGR04342">
    <property type="entry name" value="EXLDI"/>
    <property type="match status" value="1"/>
</dbReference>
<dbReference type="OrthoDB" id="3199431at2"/>
<evidence type="ECO:0000313" key="2">
    <source>
        <dbReference type="Proteomes" id="UP000323876"/>
    </source>
</evidence>
<dbReference type="InterPro" id="IPR027580">
    <property type="entry name" value="EXLDI"/>
</dbReference>
<comment type="caution">
    <text evidence="1">The sequence shown here is derived from an EMBL/GenBank/DDBJ whole genome shotgun (WGS) entry which is preliminary data.</text>
</comment>
<reference evidence="1 2" key="1">
    <citation type="submission" date="2019-09" db="EMBL/GenBank/DDBJ databases">
        <authorList>
            <person name="Wang X."/>
        </authorList>
    </citation>
    <scope>NUCLEOTIDE SEQUENCE [LARGE SCALE GENOMIC DNA]</scope>
    <source>
        <strain evidence="1 2">CICC 11023</strain>
    </source>
</reference>
<dbReference type="EMBL" id="VXLC01000011">
    <property type="protein sequence ID" value="KAA8886605.1"/>
    <property type="molecule type" value="Genomic_DNA"/>
</dbReference>
<protein>
    <submittedName>
        <fullName evidence="1">EXLDI protein</fullName>
    </submittedName>
</protein>
<dbReference type="Proteomes" id="UP000323876">
    <property type="component" value="Unassembled WGS sequence"/>
</dbReference>